<keyword evidence="3 13" id="KW-0813">Transport</keyword>
<evidence type="ECO:0000256" key="9">
    <source>
        <dbReference type="ARBA" id="ARBA00023136"/>
    </source>
</evidence>
<dbReference type="PANTHER" id="PTHR18945">
    <property type="entry name" value="NEUROTRANSMITTER GATED ION CHANNEL"/>
    <property type="match status" value="1"/>
</dbReference>
<dbReference type="CDD" id="cd19049">
    <property type="entry name" value="LGIC_TM_anion"/>
    <property type="match status" value="1"/>
</dbReference>
<dbReference type="Pfam" id="PF02932">
    <property type="entry name" value="Neur_chan_memb"/>
    <property type="match status" value="1"/>
</dbReference>
<feature type="transmembrane region" description="Helical" evidence="13">
    <location>
        <begin position="424"/>
        <end position="443"/>
    </location>
</feature>
<comment type="similarity">
    <text evidence="13">Belongs to the ligand-gated ion channel (TC 1.A.9) family.</text>
</comment>
<dbReference type="PRINTS" id="PR00252">
    <property type="entry name" value="NRIONCHANNEL"/>
</dbReference>
<keyword evidence="9 13" id="KW-0472">Membrane</keyword>
<dbReference type="InterPro" id="IPR006028">
    <property type="entry name" value="GABAA/Glycine_rcpt"/>
</dbReference>
<dbReference type="Gene3D" id="2.70.170.10">
    <property type="entry name" value="Neurotransmitter-gated ion-channel ligand-binding domain"/>
    <property type="match status" value="1"/>
</dbReference>
<evidence type="ECO:0000256" key="12">
    <source>
        <dbReference type="ARBA" id="ARBA00023303"/>
    </source>
</evidence>
<evidence type="ECO:0000313" key="16">
    <source>
        <dbReference type="EMBL" id="EEN62749.1"/>
    </source>
</evidence>
<keyword evidence="10" id="KW-0869">Chloride channel</keyword>
<feature type="domain" description="Neurotransmitter-gated ion-channel ligand-binding" evidence="14">
    <location>
        <begin position="44"/>
        <end position="243"/>
    </location>
</feature>
<keyword evidence="5 13" id="KW-0812">Transmembrane</keyword>
<evidence type="ECO:0000256" key="5">
    <source>
        <dbReference type="ARBA" id="ARBA00022692"/>
    </source>
</evidence>
<name>C3YAK1_BRAFL</name>
<comment type="subcellular location">
    <subcellularLocation>
        <location evidence="2">Cell membrane</location>
    </subcellularLocation>
    <subcellularLocation>
        <location evidence="1">Membrane</location>
        <topology evidence="1">Multi-pass membrane protein</topology>
    </subcellularLocation>
</comment>
<evidence type="ECO:0000256" key="4">
    <source>
        <dbReference type="ARBA" id="ARBA00022475"/>
    </source>
</evidence>
<feature type="signal peptide" evidence="13">
    <location>
        <begin position="1"/>
        <end position="28"/>
    </location>
</feature>
<feature type="transmembrane region" description="Helical" evidence="13">
    <location>
        <begin position="244"/>
        <end position="266"/>
    </location>
</feature>
<dbReference type="InterPro" id="IPR006029">
    <property type="entry name" value="Neurotrans-gated_channel_TM"/>
</dbReference>
<evidence type="ECO:0000259" key="15">
    <source>
        <dbReference type="Pfam" id="PF02932"/>
    </source>
</evidence>
<evidence type="ECO:0000256" key="3">
    <source>
        <dbReference type="ARBA" id="ARBA00022448"/>
    </source>
</evidence>
<accession>C3YAK1</accession>
<evidence type="ECO:0000256" key="8">
    <source>
        <dbReference type="ARBA" id="ARBA00023065"/>
    </source>
</evidence>
<keyword evidence="8 13" id="KW-0406">Ion transport</keyword>
<dbReference type="STRING" id="7739.C3YAK1"/>
<organism>
    <name type="scientific">Branchiostoma floridae</name>
    <name type="common">Florida lancelet</name>
    <name type="synonym">Amphioxus</name>
    <dbReference type="NCBI Taxonomy" id="7739"/>
    <lineage>
        <taxon>Eukaryota</taxon>
        <taxon>Metazoa</taxon>
        <taxon>Chordata</taxon>
        <taxon>Cephalochordata</taxon>
        <taxon>Leptocardii</taxon>
        <taxon>Amphioxiformes</taxon>
        <taxon>Branchiostomatidae</taxon>
        <taxon>Branchiostoma</taxon>
    </lineage>
</organism>
<keyword evidence="7 13" id="KW-1133">Transmembrane helix</keyword>
<dbReference type="AlphaFoldDB" id="C3YAK1"/>
<dbReference type="FunFam" id="2.70.170.10:FF:000107">
    <property type="entry name" value="Uncharacterized protein"/>
    <property type="match status" value="1"/>
</dbReference>
<evidence type="ECO:0000256" key="10">
    <source>
        <dbReference type="ARBA" id="ARBA00023173"/>
    </source>
</evidence>
<keyword evidence="4" id="KW-1003">Cell membrane</keyword>
<dbReference type="GO" id="GO:0005886">
    <property type="term" value="C:plasma membrane"/>
    <property type="evidence" value="ECO:0007669"/>
    <property type="project" value="UniProtKB-SubCell"/>
</dbReference>
<keyword evidence="6 13" id="KW-0732">Signal</keyword>
<dbReference type="InParanoid" id="C3YAK1"/>
<dbReference type="InterPro" id="IPR036719">
    <property type="entry name" value="Neuro-gated_channel_TM_sf"/>
</dbReference>
<feature type="chain" id="PRO_5022260638" evidence="13">
    <location>
        <begin position="29"/>
        <end position="446"/>
    </location>
</feature>
<feature type="transmembrane region" description="Helical" evidence="13">
    <location>
        <begin position="312"/>
        <end position="337"/>
    </location>
</feature>
<sequence length="446" mass="51311">MAWTYNQIWTSVCVGLLLLVVFVCPLHGSPISPGTSQTSITYTNMINSLLKGYDARLRPHYAGEALRVGVTVDVSSFDHFSDTNMEYNLTFYMHQHWTDYRLQHTSTLNRNLTLHGANVDVIWVPDTYFVNAKRSLFHTVTTENRVVYINTTGGVMYILRVSAALACNMNFDTYPMDVQKCELQVGSHGYSAQDLVYYWRDGLSSVEGFSNSYLPYFSIQNRTIVETSDEYSYLYFSFELHRKVAYFMIHTFIPPILIVILSWVSFWVDHRSVAARVTLGITTVLSMTNIIMNDPTTSFLPKVSYSKAIDVYLIWCFMFVFAAFLECAAVTYNCYYWELRSKNPPEMDGKPSELLGDQQETEEVKTNGTISPTNGARPRSGKTIFRRSLARLSQRRKPKKPTDAVRDTFSRKVLYGHTAPIDRYARFIFPVAFLILNIAYWNLYLR</sequence>
<proteinExistence type="inferred from homology"/>
<dbReference type="InterPro" id="IPR006201">
    <property type="entry name" value="Neur_channel"/>
</dbReference>
<evidence type="ECO:0000256" key="11">
    <source>
        <dbReference type="ARBA" id="ARBA00023214"/>
    </source>
</evidence>
<reference evidence="16" key="1">
    <citation type="journal article" date="2008" name="Nature">
        <title>The amphioxus genome and the evolution of the chordate karyotype.</title>
        <authorList>
            <consortium name="US DOE Joint Genome Institute (JGI-PGF)"/>
            <person name="Putnam N.H."/>
            <person name="Butts T."/>
            <person name="Ferrier D.E.K."/>
            <person name="Furlong R.F."/>
            <person name="Hellsten U."/>
            <person name="Kawashima T."/>
            <person name="Robinson-Rechavi M."/>
            <person name="Shoguchi E."/>
            <person name="Terry A."/>
            <person name="Yu J.-K."/>
            <person name="Benito-Gutierrez E.L."/>
            <person name="Dubchak I."/>
            <person name="Garcia-Fernandez J."/>
            <person name="Gibson-Brown J.J."/>
            <person name="Grigoriev I.V."/>
            <person name="Horton A.C."/>
            <person name="de Jong P.J."/>
            <person name="Jurka J."/>
            <person name="Kapitonov V.V."/>
            <person name="Kohara Y."/>
            <person name="Kuroki Y."/>
            <person name="Lindquist E."/>
            <person name="Lucas S."/>
            <person name="Osoegawa K."/>
            <person name="Pennacchio L.A."/>
            <person name="Salamov A.A."/>
            <person name="Satou Y."/>
            <person name="Sauka-Spengler T."/>
            <person name="Schmutz J."/>
            <person name="Shin-I T."/>
            <person name="Toyoda A."/>
            <person name="Bronner-Fraser M."/>
            <person name="Fujiyama A."/>
            <person name="Holland L.Z."/>
            <person name="Holland P.W.H."/>
            <person name="Satoh N."/>
            <person name="Rokhsar D.S."/>
        </authorList>
    </citation>
    <scope>NUCLEOTIDE SEQUENCE [LARGE SCALE GENOMIC DNA]</scope>
    <source>
        <strain evidence="16">S238N-H82</strain>
        <tissue evidence="16">Testes</tissue>
    </source>
</reference>
<evidence type="ECO:0000256" key="7">
    <source>
        <dbReference type="ARBA" id="ARBA00022989"/>
    </source>
</evidence>
<dbReference type="PRINTS" id="PR00253">
    <property type="entry name" value="GABAARECEPTR"/>
</dbReference>
<gene>
    <name evidence="16" type="ORF">BRAFLDRAFT_82378</name>
</gene>
<dbReference type="Pfam" id="PF02931">
    <property type="entry name" value="Neur_chan_LBD"/>
    <property type="match status" value="1"/>
</dbReference>
<dbReference type="GO" id="GO:0005230">
    <property type="term" value="F:extracellular ligand-gated monoatomic ion channel activity"/>
    <property type="evidence" value="ECO:0007669"/>
    <property type="project" value="InterPro"/>
</dbReference>
<feature type="transmembrane region" description="Helical" evidence="13">
    <location>
        <begin position="273"/>
        <end position="292"/>
    </location>
</feature>
<evidence type="ECO:0000256" key="1">
    <source>
        <dbReference type="ARBA" id="ARBA00004141"/>
    </source>
</evidence>
<evidence type="ECO:0000256" key="2">
    <source>
        <dbReference type="ARBA" id="ARBA00004236"/>
    </source>
</evidence>
<dbReference type="InterPro" id="IPR038050">
    <property type="entry name" value="Neuro_actylchol_rec"/>
</dbReference>
<dbReference type="eggNOG" id="KOG3643">
    <property type="taxonomic scope" value="Eukaryota"/>
</dbReference>
<evidence type="ECO:0000259" key="14">
    <source>
        <dbReference type="Pfam" id="PF02931"/>
    </source>
</evidence>
<keyword evidence="12 13" id="KW-0407">Ion channel</keyword>
<evidence type="ECO:0000256" key="6">
    <source>
        <dbReference type="ARBA" id="ARBA00022729"/>
    </source>
</evidence>
<dbReference type="InterPro" id="IPR018000">
    <property type="entry name" value="Neurotransmitter_ion_chnl_CS"/>
</dbReference>
<dbReference type="Gene3D" id="1.20.58.390">
    <property type="entry name" value="Neurotransmitter-gated ion-channel transmembrane domain"/>
    <property type="match status" value="1"/>
</dbReference>
<dbReference type="PROSITE" id="PS00236">
    <property type="entry name" value="NEUROTR_ION_CHANNEL"/>
    <property type="match status" value="1"/>
</dbReference>
<dbReference type="SUPFAM" id="SSF90112">
    <property type="entry name" value="Neurotransmitter-gated ion-channel transmembrane pore"/>
    <property type="match status" value="1"/>
</dbReference>
<dbReference type="GO" id="GO:0004888">
    <property type="term" value="F:transmembrane signaling receptor activity"/>
    <property type="evidence" value="ECO:0007669"/>
    <property type="project" value="InterPro"/>
</dbReference>
<dbReference type="GO" id="GO:0034707">
    <property type="term" value="C:chloride channel complex"/>
    <property type="evidence" value="ECO:0007669"/>
    <property type="project" value="UniProtKB-KW"/>
</dbReference>
<protein>
    <submittedName>
        <fullName evidence="16">Uncharacterized protein</fullName>
    </submittedName>
</protein>
<dbReference type="CDD" id="cd18990">
    <property type="entry name" value="LGIC_ECD_GABAAR"/>
    <property type="match status" value="1"/>
</dbReference>
<dbReference type="SUPFAM" id="SSF63712">
    <property type="entry name" value="Nicotinic receptor ligand binding domain-like"/>
    <property type="match status" value="1"/>
</dbReference>
<dbReference type="NCBIfam" id="TIGR00860">
    <property type="entry name" value="LIC"/>
    <property type="match status" value="1"/>
</dbReference>
<dbReference type="InterPro" id="IPR006202">
    <property type="entry name" value="Neur_chan_lig-bd"/>
</dbReference>
<evidence type="ECO:0000256" key="13">
    <source>
        <dbReference type="RuleBase" id="RU000687"/>
    </source>
</evidence>
<dbReference type="InterPro" id="IPR036734">
    <property type="entry name" value="Neur_chan_lig-bd_sf"/>
</dbReference>
<keyword evidence="11" id="KW-0868">Chloride</keyword>
<dbReference type="GO" id="GO:0005254">
    <property type="term" value="F:chloride channel activity"/>
    <property type="evidence" value="ECO:0007669"/>
    <property type="project" value="UniProtKB-KW"/>
</dbReference>
<feature type="domain" description="Neurotransmitter-gated ion-channel transmembrane" evidence="15">
    <location>
        <begin position="251"/>
        <end position="334"/>
    </location>
</feature>
<dbReference type="EMBL" id="GG666494">
    <property type="protein sequence ID" value="EEN62749.1"/>
    <property type="molecule type" value="Genomic_DNA"/>
</dbReference>